<proteinExistence type="inferred from homology"/>
<dbReference type="InterPro" id="IPR007867">
    <property type="entry name" value="GMC_OxRtase_C"/>
</dbReference>
<dbReference type="AlphaFoldDB" id="A0AAX1JGG6"/>
<dbReference type="GO" id="GO:0050660">
    <property type="term" value="F:flavin adenine dinucleotide binding"/>
    <property type="evidence" value="ECO:0007669"/>
    <property type="project" value="InterPro"/>
</dbReference>
<dbReference type="SUPFAM" id="SSF54373">
    <property type="entry name" value="FAD-linked reductases, C-terminal domain"/>
    <property type="match status" value="1"/>
</dbReference>
<dbReference type="Gene3D" id="3.50.50.60">
    <property type="entry name" value="FAD/NAD(P)-binding domain"/>
    <property type="match status" value="1"/>
</dbReference>
<feature type="domain" description="Glucose-methanol-choline oxidoreductase N-terminal" evidence="7">
    <location>
        <begin position="118"/>
        <end position="141"/>
    </location>
</feature>
<dbReference type="GO" id="GO:0016614">
    <property type="term" value="F:oxidoreductase activity, acting on CH-OH group of donors"/>
    <property type="evidence" value="ECO:0007669"/>
    <property type="project" value="InterPro"/>
</dbReference>
<evidence type="ECO:0000256" key="2">
    <source>
        <dbReference type="ARBA" id="ARBA00010790"/>
    </source>
</evidence>
<evidence type="ECO:0000256" key="3">
    <source>
        <dbReference type="ARBA" id="ARBA00022630"/>
    </source>
</evidence>
<name>A0AAX1JGG6_9MYCO</name>
<evidence type="ECO:0000259" key="7">
    <source>
        <dbReference type="PROSITE" id="PS00623"/>
    </source>
</evidence>
<sequence>MAALGRRSIEPQAISDRDFKYLPLYPARSQENCVNTVLEPWYDVIVCGAGSSGSVIAGRLAENPDVRVLLLEAGGSDEVPSVTDARQWPSNLGSERDWGFVSDPDPRLHGRTIPFSMGKVLGGGSSINLMIWARGHRSDWDYYASESGEPAWGYEPVLDLYRRIEDWHGVGEPNHRGKGGPVFVQPAPDAHPLAAATLKAARALGIPTYQSPNGRLMEETRGAAIVDLRWRDEKRLSVFRTYTGPDQQNLTVVPHALVTRLIFDGERATGVEVVHDGAVHRVAASAEVVLSLGAIHTPKVLMQSGIGDEDELCRVGVAVRQNLPGVGRNLQDHFGFDCVWEFPETIQGSTQVGTALFWDSGAADVQGPDLFACSGPFPKATAENAAKYGLPQSGWTLFGSPTHPRSRGRLRLSSNDPTDPIRVEANALSDPEDLKTAIACIETLREIGNSPELRPFVAREVMPGDLTGVELENYLRDAVTTYWHQCGTAKMGRDSMSVVDGHLKVYGIEGLRVADASIIPRITTSNTMAPCVVVGERAAQFIQAEHRI</sequence>
<keyword evidence="3 6" id="KW-0285">Flavoprotein</keyword>
<dbReference type="InterPro" id="IPR012132">
    <property type="entry name" value="GMC_OxRdtase"/>
</dbReference>
<evidence type="ECO:0000256" key="5">
    <source>
        <dbReference type="PIRSR" id="PIRSR000137-2"/>
    </source>
</evidence>
<dbReference type="Pfam" id="PF00732">
    <property type="entry name" value="GMC_oxred_N"/>
    <property type="match status" value="1"/>
</dbReference>
<dbReference type="PROSITE" id="PS00624">
    <property type="entry name" value="GMC_OXRED_2"/>
    <property type="match status" value="1"/>
</dbReference>
<feature type="domain" description="Glucose-methanol-choline oxidoreductase N-terminal" evidence="8">
    <location>
        <begin position="293"/>
        <end position="307"/>
    </location>
</feature>
<comment type="cofactor">
    <cofactor evidence="1 5">
        <name>FAD</name>
        <dbReference type="ChEBI" id="CHEBI:57692"/>
    </cofactor>
</comment>
<dbReference type="PANTHER" id="PTHR11552:SF147">
    <property type="entry name" value="CHOLINE DEHYDROGENASE, MITOCHONDRIAL"/>
    <property type="match status" value="1"/>
</dbReference>
<dbReference type="PIRSF" id="PIRSF000137">
    <property type="entry name" value="Alcohol_oxidase"/>
    <property type="match status" value="1"/>
</dbReference>
<feature type="binding site" evidence="5">
    <location>
        <position position="373"/>
    </location>
    <ligand>
        <name>substrate</name>
    </ligand>
</feature>
<evidence type="ECO:0000256" key="4">
    <source>
        <dbReference type="ARBA" id="ARBA00022827"/>
    </source>
</evidence>
<organism evidence="9 10">
    <name type="scientific">Mycobacterium kubicae</name>
    <dbReference type="NCBI Taxonomy" id="120959"/>
    <lineage>
        <taxon>Bacteria</taxon>
        <taxon>Bacillati</taxon>
        <taxon>Actinomycetota</taxon>
        <taxon>Actinomycetes</taxon>
        <taxon>Mycobacteriales</taxon>
        <taxon>Mycobacteriaceae</taxon>
        <taxon>Mycobacterium</taxon>
        <taxon>Mycobacterium simiae complex</taxon>
    </lineage>
</organism>
<dbReference type="EMBL" id="CP065047">
    <property type="protein sequence ID" value="QPI40670.1"/>
    <property type="molecule type" value="Genomic_DNA"/>
</dbReference>
<dbReference type="InterPro" id="IPR000172">
    <property type="entry name" value="GMC_OxRdtase_N"/>
</dbReference>
<feature type="binding site" evidence="5">
    <location>
        <position position="482"/>
    </location>
    <ligand>
        <name>substrate</name>
    </ligand>
</feature>
<accession>A0AAX1JGG6</accession>
<feature type="binding site" evidence="5">
    <location>
        <begin position="483"/>
        <end position="484"/>
    </location>
    <ligand>
        <name>FAD</name>
        <dbReference type="ChEBI" id="CHEBI:57692"/>
    </ligand>
</feature>
<evidence type="ECO:0000313" key="9">
    <source>
        <dbReference type="EMBL" id="QPI40670.1"/>
    </source>
</evidence>
<dbReference type="Gene3D" id="3.30.410.40">
    <property type="match status" value="1"/>
</dbReference>
<keyword evidence="4 5" id="KW-0274">FAD</keyword>
<feature type="binding site" evidence="5">
    <location>
        <position position="120"/>
    </location>
    <ligand>
        <name>FAD</name>
        <dbReference type="ChEBI" id="CHEBI:57692"/>
    </ligand>
</feature>
<evidence type="ECO:0000259" key="8">
    <source>
        <dbReference type="PROSITE" id="PS00624"/>
    </source>
</evidence>
<dbReference type="SUPFAM" id="SSF51905">
    <property type="entry name" value="FAD/NAD(P)-binding domain"/>
    <property type="match status" value="1"/>
</dbReference>
<protein>
    <submittedName>
        <fullName evidence="9">GMC family oxidoreductase N-terminal domain-containing protein</fullName>
    </submittedName>
</protein>
<comment type="similarity">
    <text evidence="2 6">Belongs to the GMC oxidoreductase family.</text>
</comment>
<gene>
    <name evidence="9" type="ORF">I2456_11360</name>
</gene>
<evidence type="ECO:0000313" key="10">
    <source>
        <dbReference type="Proteomes" id="UP000663583"/>
    </source>
</evidence>
<dbReference type="PROSITE" id="PS00623">
    <property type="entry name" value="GMC_OXRED_1"/>
    <property type="match status" value="1"/>
</dbReference>
<dbReference type="Proteomes" id="UP000663583">
    <property type="component" value="Chromosome"/>
</dbReference>
<reference evidence="9" key="1">
    <citation type="submission" date="2020-11" db="EMBL/GenBank/DDBJ databases">
        <title>Intraspecies plasmid and genomic variation of Mycobacterium kubicae revealed by the complete genome sequences of two clinical isolates.</title>
        <authorList>
            <person name="Hendrix J.R."/>
            <person name="Epperson L.E."/>
            <person name="Honda J.R."/>
            <person name="Strong M."/>
        </authorList>
    </citation>
    <scope>NUCLEOTIDE SEQUENCE</scope>
    <source>
        <strain evidence="9">JCM 13573</strain>
    </source>
</reference>
<dbReference type="KEGG" id="mku:I2456_11360"/>
<dbReference type="InterPro" id="IPR036188">
    <property type="entry name" value="FAD/NAD-bd_sf"/>
</dbReference>
<feature type="binding site" evidence="5">
    <location>
        <position position="258"/>
    </location>
    <ligand>
        <name>FAD</name>
        <dbReference type="ChEBI" id="CHEBI:57692"/>
    </ligand>
</feature>
<dbReference type="Pfam" id="PF05199">
    <property type="entry name" value="GMC_oxred_C"/>
    <property type="match status" value="1"/>
</dbReference>
<dbReference type="PANTHER" id="PTHR11552">
    <property type="entry name" value="GLUCOSE-METHANOL-CHOLINE GMC OXIDOREDUCTASE"/>
    <property type="match status" value="1"/>
</dbReference>
<evidence type="ECO:0000256" key="1">
    <source>
        <dbReference type="ARBA" id="ARBA00001974"/>
    </source>
</evidence>
<evidence type="ECO:0000256" key="6">
    <source>
        <dbReference type="RuleBase" id="RU003968"/>
    </source>
</evidence>